<gene>
    <name evidence="2" type="ORF">GCM10010094_88380</name>
</gene>
<comment type="caution">
    <text evidence="2">The sequence shown here is derived from an EMBL/GenBank/DDBJ whole genome shotgun (WGS) entry which is preliminary data.</text>
</comment>
<organism evidence="2 3">
    <name type="scientific">Streptomyces flaveus</name>
    <dbReference type="NCBI Taxonomy" id="66370"/>
    <lineage>
        <taxon>Bacteria</taxon>
        <taxon>Bacillati</taxon>
        <taxon>Actinomycetota</taxon>
        <taxon>Actinomycetes</taxon>
        <taxon>Kitasatosporales</taxon>
        <taxon>Streptomycetaceae</taxon>
        <taxon>Streptomyces</taxon>
        <taxon>Streptomyces aurantiacus group</taxon>
    </lineage>
</organism>
<dbReference type="Proteomes" id="UP000637788">
    <property type="component" value="Unassembled WGS sequence"/>
</dbReference>
<reference evidence="2" key="1">
    <citation type="journal article" date="2014" name="Int. J. Syst. Evol. Microbiol.">
        <title>Complete genome sequence of Corynebacterium casei LMG S-19264T (=DSM 44701T), isolated from a smear-ripened cheese.</title>
        <authorList>
            <consortium name="US DOE Joint Genome Institute (JGI-PGF)"/>
            <person name="Walter F."/>
            <person name="Albersmeier A."/>
            <person name="Kalinowski J."/>
            <person name="Ruckert C."/>
        </authorList>
    </citation>
    <scope>NUCLEOTIDE SEQUENCE</scope>
    <source>
        <strain evidence="2">JCM 3035</strain>
    </source>
</reference>
<evidence type="ECO:0008006" key="4">
    <source>
        <dbReference type="Google" id="ProtNLM"/>
    </source>
</evidence>
<dbReference type="AlphaFoldDB" id="A0A917VSM9"/>
<reference evidence="2" key="2">
    <citation type="submission" date="2020-09" db="EMBL/GenBank/DDBJ databases">
        <authorList>
            <person name="Sun Q."/>
            <person name="Ohkuma M."/>
        </authorList>
    </citation>
    <scope>NUCLEOTIDE SEQUENCE</scope>
    <source>
        <strain evidence="2">JCM 3035</strain>
    </source>
</reference>
<keyword evidence="3" id="KW-1185">Reference proteome</keyword>
<keyword evidence="1" id="KW-0732">Signal</keyword>
<dbReference type="EMBL" id="BMPQ01000047">
    <property type="protein sequence ID" value="GGL13817.1"/>
    <property type="molecule type" value="Genomic_DNA"/>
</dbReference>
<accession>A0A917VSM9</accession>
<feature type="signal peptide" evidence="1">
    <location>
        <begin position="1"/>
        <end position="27"/>
    </location>
</feature>
<evidence type="ECO:0000256" key="1">
    <source>
        <dbReference type="SAM" id="SignalP"/>
    </source>
</evidence>
<proteinExistence type="predicted"/>
<sequence>MNKEHRTARRIAALAVTVAAFGGFTLAATGSAAANTPQNGTLESSEFGLYYNSGRVGCVHDMMYDDSTFGNNNFKGPASCAGRGETVNDNTASYRNRSLLDYQVWTDRDFDGAKGVIPSGYAGNASSDFKNEISSARFGD</sequence>
<evidence type="ECO:0000313" key="2">
    <source>
        <dbReference type="EMBL" id="GGL13817.1"/>
    </source>
</evidence>
<protein>
    <recommendedName>
        <fullName evidence="4">Peptidase inhibitor family I36</fullName>
    </recommendedName>
</protein>
<name>A0A917VSM9_9ACTN</name>
<dbReference type="RefSeq" id="WP_189327355.1">
    <property type="nucleotide sequence ID" value="NZ_BMPQ01000047.1"/>
</dbReference>
<feature type="chain" id="PRO_5039629497" description="Peptidase inhibitor family I36" evidence="1">
    <location>
        <begin position="28"/>
        <end position="140"/>
    </location>
</feature>
<evidence type="ECO:0000313" key="3">
    <source>
        <dbReference type="Proteomes" id="UP000637788"/>
    </source>
</evidence>